<dbReference type="PANTHER" id="PTHR45033">
    <property type="match status" value="1"/>
</dbReference>
<gene>
    <name evidence="2" type="ORF">S12H4_51487</name>
</gene>
<dbReference type="PANTHER" id="PTHR45033:SF3">
    <property type="entry name" value="DEHYDROGENASE, PUTATIVE (AFU_ORTHOLOGUE AFUA_2G13270)-RELATED"/>
    <property type="match status" value="1"/>
</dbReference>
<proteinExistence type="predicted"/>
<feature type="domain" description="Enoyl reductase (ER)" evidence="1">
    <location>
        <begin position="11"/>
        <end position="241"/>
    </location>
</feature>
<dbReference type="Pfam" id="PF00107">
    <property type="entry name" value="ADH_zinc_N"/>
    <property type="match status" value="1"/>
</dbReference>
<dbReference type="SUPFAM" id="SSF50129">
    <property type="entry name" value="GroES-like"/>
    <property type="match status" value="1"/>
</dbReference>
<dbReference type="Gene3D" id="3.90.180.10">
    <property type="entry name" value="Medium-chain alcohol dehydrogenases, catalytic domain"/>
    <property type="match status" value="1"/>
</dbReference>
<dbReference type="Pfam" id="PF08240">
    <property type="entry name" value="ADH_N"/>
    <property type="match status" value="1"/>
</dbReference>
<accession>X1U9M6</accession>
<dbReference type="AlphaFoldDB" id="X1U9M6"/>
<dbReference type="EMBL" id="BARW01032541">
    <property type="protein sequence ID" value="GAJ14248.1"/>
    <property type="molecule type" value="Genomic_DNA"/>
</dbReference>
<comment type="caution">
    <text evidence="2">The sequence shown here is derived from an EMBL/GenBank/DDBJ whole genome shotgun (WGS) entry which is preliminary data.</text>
</comment>
<dbReference type="SUPFAM" id="SSF51735">
    <property type="entry name" value="NAD(P)-binding Rossmann-fold domains"/>
    <property type="match status" value="1"/>
</dbReference>
<dbReference type="InterPro" id="IPR011032">
    <property type="entry name" value="GroES-like_sf"/>
</dbReference>
<reference evidence="2" key="1">
    <citation type="journal article" date="2014" name="Front. Microbiol.">
        <title>High frequency of phylogenetically diverse reductive dehalogenase-homologous genes in deep subseafloor sedimentary metagenomes.</title>
        <authorList>
            <person name="Kawai M."/>
            <person name="Futagami T."/>
            <person name="Toyoda A."/>
            <person name="Takaki Y."/>
            <person name="Nishi S."/>
            <person name="Hori S."/>
            <person name="Arai W."/>
            <person name="Tsubouchi T."/>
            <person name="Morono Y."/>
            <person name="Uchiyama I."/>
            <person name="Ito T."/>
            <person name="Fujiyama A."/>
            <person name="Inagaki F."/>
            <person name="Takami H."/>
        </authorList>
    </citation>
    <scope>NUCLEOTIDE SEQUENCE</scope>
    <source>
        <strain evidence="2">Expedition CK06-06</strain>
    </source>
</reference>
<feature type="non-terminal residue" evidence="2">
    <location>
        <position position="241"/>
    </location>
</feature>
<dbReference type="SMART" id="SM00829">
    <property type="entry name" value="PKS_ER"/>
    <property type="match status" value="1"/>
</dbReference>
<feature type="non-terminal residue" evidence="2">
    <location>
        <position position="1"/>
    </location>
</feature>
<protein>
    <recommendedName>
        <fullName evidence="1">Enoyl reductase (ER) domain-containing protein</fullName>
    </recommendedName>
</protein>
<dbReference type="InterPro" id="IPR036291">
    <property type="entry name" value="NAD(P)-bd_dom_sf"/>
</dbReference>
<dbReference type="GO" id="GO:0016491">
    <property type="term" value="F:oxidoreductase activity"/>
    <property type="evidence" value="ECO:0007669"/>
    <property type="project" value="InterPro"/>
</dbReference>
<evidence type="ECO:0000259" key="1">
    <source>
        <dbReference type="SMART" id="SM00829"/>
    </source>
</evidence>
<sequence length="241" mass="26285">DGSGIVKEIGSEVTTLSVGDKITINPGISCGKCEMCLSGQQVFCKQFSILGENKWGTFAQYLKLPEISVLKIPDEFSLEKAAAAPLTFLTAWRMLITQAEIKPNEYVFIHGAGGGVSSAAIQIAKYYGAKVITTTSTSRKIEMAMNLGADHVINYKETKDYRNQVFELTNKHGIDVVIDNVGQATFPTSIRLLRPGGRLITCGVTSGPFSKINIADIFWKHLEIKGSTMANQGEFRAVMQL</sequence>
<dbReference type="InterPro" id="IPR013154">
    <property type="entry name" value="ADH-like_N"/>
</dbReference>
<name>X1U9M6_9ZZZZ</name>
<dbReference type="InterPro" id="IPR052711">
    <property type="entry name" value="Zinc_ADH-like"/>
</dbReference>
<dbReference type="InterPro" id="IPR020843">
    <property type="entry name" value="ER"/>
</dbReference>
<dbReference type="InterPro" id="IPR013149">
    <property type="entry name" value="ADH-like_C"/>
</dbReference>
<evidence type="ECO:0000313" key="2">
    <source>
        <dbReference type="EMBL" id="GAJ14248.1"/>
    </source>
</evidence>
<organism evidence="2">
    <name type="scientific">marine sediment metagenome</name>
    <dbReference type="NCBI Taxonomy" id="412755"/>
    <lineage>
        <taxon>unclassified sequences</taxon>
        <taxon>metagenomes</taxon>
        <taxon>ecological metagenomes</taxon>
    </lineage>
</organism>